<keyword evidence="3" id="KW-1185">Reference proteome</keyword>
<evidence type="ECO:0000256" key="1">
    <source>
        <dbReference type="SAM" id="MobiDB-lite"/>
    </source>
</evidence>
<dbReference type="EMBL" id="BAAAUX010000018">
    <property type="protein sequence ID" value="GAA2803443.1"/>
    <property type="molecule type" value="Genomic_DNA"/>
</dbReference>
<feature type="region of interest" description="Disordered" evidence="1">
    <location>
        <begin position="1"/>
        <end position="29"/>
    </location>
</feature>
<proteinExistence type="predicted"/>
<evidence type="ECO:0000313" key="3">
    <source>
        <dbReference type="Proteomes" id="UP001500979"/>
    </source>
</evidence>
<protein>
    <submittedName>
        <fullName evidence="2">Uncharacterized protein</fullName>
    </submittedName>
</protein>
<organism evidence="2 3">
    <name type="scientific">Saccharopolyspora taberi</name>
    <dbReference type="NCBI Taxonomy" id="60895"/>
    <lineage>
        <taxon>Bacteria</taxon>
        <taxon>Bacillati</taxon>
        <taxon>Actinomycetota</taxon>
        <taxon>Actinomycetes</taxon>
        <taxon>Pseudonocardiales</taxon>
        <taxon>Pseudonocardiaceae</taxon>
        <taxon>Saccharopolyspora</taxon>
    </lineage>
</organism>
<name>A0ABN3VHR7_9PSEU</name>
<dbReference type="Proteomes" id="UP001500979">
    <property type="component" value="Unassembled WGS sequence"/>
</dbReference>
<comment type="caution">
    <text evidence="2">The sequence shown here is derived from an EMBL/GenBank/DDBJ whole genome shotgun (WGS) entry which is preliminary data.</text>
</comment>
<sequence length="89" mass="9842">MPRPWEADPKASFQRRLGKSALETGDTNVDPSCPDIWELDNGDVAVIGRDLTDNYAPRLPEGVSVGRDERLVIIPGRMLRAAKVDIPDE</sequence>
<dbReference type="RefSeq" id="WP_344682479.1">
    <property type="nucleotide sequence ID" value="NZ_BAAAUX010000018.1"/>
</dbReference>
<reference evidence="2 3" key="1">
    <citation type="journal article" date="2019" name="Int. J. Syst. Evol. Microbiol.">
        <title>The Global Catalogue of Microorganisms (GCM) 10K type strain sequencing project: providing services to taxonomists for standard genome sequencing and annotation.</title>
        <authorList>
            <consortium name="The Broad Institute Genomics Platform"/>
            <consortium name="The Broad Institute Genome Sequencing Center for Infectious Disease"/>
            <person name="Wu L."/>
            <person name="Ma J."/>
        </authorList>
    </citation>
    <scope>NUCLEOTIDE SEQUENCE [LARGE SCALE GENOMIC DNA]</scope>
    <source>
        <strain evidence="2 3">JCM 9383</strain>
    </source>
</reference>
<evidence type="ECO:0000313" key="2">
    <source>
        <dbReference type="EMBL" id="GAA2803443.1"/>
    </source>
</evidence>
<gene>
    <name evidence="2" type="ORF">GCM10010470_43230</name>
</gene>
<accession>A0ABN3VHR7</accession>